<dbReference type="PANTHER" id="PTHR23278:SF19">
    <property type="entry name" value="OBSCURIN"/>
    <property type="match status" value="1"/>
</dbReference>
<protein>
    <recommendedName>
        <fullName evidence="2">Ig-like domain-containing protein</fullName>
    </recommendedName>
</protein>
<feature type="chain" id="PRO_5040443964" description="Ig-like domain-containing protein" evidence="1">
    <location>
        <begin position="20"/>
        <end position="134"/>
    </location>
</feature>
<gene>
    <name evidence="3" type="ORF">PSYICH_LOCUS6297</name>
</gene>
<dbReference type="PANTHER" id="PTHR23278">
    <property type="entry name" value="SIDESTEP PROTEIN"/>
    <property type="match status" value="1"/>
</dbReference>
<dbReference type="SMART" id="SM00409">
    <property type="entry name" value="IG"/>
    <property type="match status" value="1"/>
</dbReference>
<dbReference type="AlphaFoldDB" id="A0A9P0CUM5"/>
<dbReference type="Gene3D" id="2.60.40.10">
    <property type="entry name" value="Immunoglobulins"/>
    <property type="match status" value="1"/>
</dbReference>
<dbReference type="SUPFAM" id="SSF48726">
    <property type="entry name" value="Immunoglobulin"/>
    <property type="match status" value="1"/>
</dbReference>
<name>A0A9P0CUM5_9CUCU</name>
<sequence length="134" mass="14891">MPASGFIVLILVLLVTCEAEPATEFVEASDGGSASLPCNLNPPGTSDKISVVLWYKGAEQNPIYKYDVRGNQPVRWAEASLQNRYFLRILDDHRAIMSISPTKLSDEEVYHCKVDFMKSSTMITHKALNLTLNS</sequence>
<feature type="domain" description="Ig-like" evidence="2">
    <location>
        <begin position="21"/>
        <end position="129"/>
    </location>
</feature>
<dbReference type="InterPro" id="IPR036179">
    <property type="entry name" value="Ig-like_dom_sf"/>
</dbReference>
<dbReference type="PROSITE" id="PS50835">
    <property type="entry name" value="IG_LIKE"/>
    <property type="match status" value="1"/>
</dbReference>
<dbReference type="OrthoDB" id="8825892at2759"/>
<dbReference type="Proteomes" id="UP001153636">
    <property type="component" value="Chromosome 19"/>
</dbReference>
<feature type="signal peptide" evidence="1">
    <location>
        <begin position="1"/>
        <end position="19"/>
    </location>
</feature>
<accession>A0A9P0CUM5</accession>
<reference evidence="3" key="1">
    <citation type="submission" date="2022-01" db="EMBL/GenBank/DDBJ databases">
        <authorList>
            <person name="King R."/>
        </authorList>
    </citation>
    <scope>NUCLEOTIDE SEQUENCE</scope>
</reference>
<dbReference type="InterPro" id="IPR003599">
    <property type="entry name" value="Ig_sub"/>
</dbReference>
<dbReference type="InterPro" id="IPR007110">
    <property type="entry name" value="Ig-like_dom"/>
</dbReference>
<evidence type="ECO:0000259" key="2">
    <source>
        <dbReference type="PROSITE" id="PS50835"/>
    </source>
</evidence>
<proteinExistence type="predicted"/>
<keyword evidence="1" id="KW-0732">Signal</keyword>
<evidence type="ECO:0000313" key="4">
    <source>
        <dbReference type="Proteomes" id="UP001153636"/>
    </source>
</evidence>
<dbReference type="InterPro" id="IPR013106">
    <property type="entry name" value="Ig_V-set"/>
</dbReference>
<dbReference type="EMBL" id="OV651831">
    <property type="protein sequence ID" value="CAH1105294.1"/>
    <property type="molecule type" value="Genomic_DNA"/>
</dbReference>
<dbReference type="InterPro" id="IPR013783">
    <property type="entry name" value="Ig-like_fold"/>
</dbReference>
<organism evidence="3 4">
    <name type="scientific">Psylliodes chrysocephalus</name>
    <dbReference type="NCBI Taxonomy" id="3402493"/>
    <lineage>
        <taxon>Eukaryota</taxon>
        <taxon>Metazoa</taxon>
        <taxon>Ecdysozoa</taxon>
        <taxon>Arthropoda</taxon>
        <taxon>Hexapoda</taxon>
        <taxon>Insecta</taxon>
        <taxon>Pterygota</taxon>
        <taxon>Neoptera</taxon>
        <taxon>Endopterygota</taxon>
        <taxon>Coleoptera</taxon>
        <taxon>Polyphaga</taxon>
        <taxon>Cucujiformia</taxon>
        <taxon>Chrysomeloidea</taxon>
        <taxon>Chrysomelidae</taxon>
        <taxon>Galerucinae</taxon>
        <taxon>Alticini</taxon>
        <taxon>Psylliodes</taxon>
    </lineage>
</organism>
<evidence type="ECO:0000256" key="1">
    <source>
        <dbReference type="SAM" id="SignalP"/>
    </source>
</evidence>
<dbReference type="Pfam" id="PF07686">
    <property type="entry name" value="V-set"/>
    <property type="match status" value="1"/>
</dbReference>
<keyword evidence="4" id="KW-1185">Reference proteome</keyword>
<evidence type="ECO:0000313" key="3">
    <source>
        <dbReference type="EMBL" id="CAH1105294.1"/>
    </source>
</evidence>